<protein>
    <recommendedName>
        <fullName evidence="4">Superfamily III holin-X</fullName>
    </recommendedName>
</protein>
<dbReference type="RefSeq" id="WP_386102059.1">
    <property type="nucleotide sequence ID" value="NZ_JBHSAT010000023.1"/>
</dbReference>
<dbReference type="Proteomes" id="UP001595812">
    <property type="component" value="Unassembled WGS sequence"/>
</dbReference>
<accession>A0ABV8AKM2</accession>
<feature type="transmembrane region" description="Helical" evidence="1">
    <location>
        <begin position="77"/>
        <end position="95"/>
    </location>
</feature>
<comment type="caution">
    <text evidence="2">The sequence shown here is derived from an EMBL/GenBank/DDBJ whole genome shotgun (WGS) entry which is preliminary data.</text>
</comment>
<evidence type="ECO:0000313" key="3">
    <source>
        <dbReference type="Proteomes" id="UP001595812"/>
    </source>
</evidence>
<proteinExistence type="predicted"/>
<keyword evidence="3" id="KW-1185">Reference proteome</keyword>
<keyword evidence="1" id="KW-1133">Transmembrane helix</keyword>
<evidence type="ECO:0000256" key="1">
    <source>
        <dbReference type="SAM" id="Phobius"/>
    </source>
</evidence>
<organism evidence="2 3">
    <name type="scientific">Winogradskyella maritima</name>
    <dbReference type="NCBI Taxonomy" id="1517766"/>
    <lineage>
        <taxon>Bacteria</taxon>
        <taxon>Pseudomonadati</taxon>
        <taxon>Bacteroidota</taxon>
        <taxon>Flavobacteriia</taxon>
        <taxon>Flavobacteriales</taxon>
        <taxon>Flavobacteriaceae</taxon>
        <taxon>Winogradskyella</taxon>
    </lineage>
</organism>
<gene>
    <name evidence="2" type="ORF">ACFOSX_13175</name>
</gene>
<keyword evidence="1" id="KW-0812">Transmembrane</keyword>
<name>A0ABV8AKM2_9FLAO</name>
<evidence type="ECO:0000313" key="2">
    <source>
        <dbReference type="EMBL" id="MFC3878185.1"/>
    </source>
</evidence>
<dbReference type="EMBL" id="JBHSAT010000023">
    <property type="protein sequence ID" value="MFC3878185.1"/>
    <property type="molecule type" value="Genomic_DNA"/>
</dbReference>
<evidence type="ECO:0008006" key="4">
    <source>
        <dbReference type="Google" id="ProtNLM"/>
    </source>
</evidence>
<keyword evidence="1" id="KW-0472">Membrane</keyword>
<sequence length="111" mass="12188">MLNSLNETSDKAMDIGERYVNTTRQYLKLKIFQQLSVSISMMVKLLAIGAFVFIGLIFFAIAGAIELGEAFGSTTKGCLAVGGIALVFGVIIYLMRKRINTLVLNKMADKF</sequence>
<feature type="transmembrane region" description="Helical" evidence="1">
    <location>
        <begin position="45"/>
        <end position="65"/>
    </location>
</feature>
<reference evidence="3" key="1">
    <citation type="journal article" date="2019" name="Int. J. Syst. Evol. Microbiol.">
        <title>The Global Catalogue of Microorganisms (GCM) 10K type strain sequencing project: providing services to taxonomists for standard genome sequencing and annotation.</title>
        <authorList>
            <consortium name="The Broad Institute Genomics Platform"/>
            <consortium name="The Broad Institute Genome Sequencing Center for Infectious Disease"/>
            <person name="Wu L."/>
            <person name="Ma J."/>
        </authorList>
    </citation>
    <scope>NUCLEOTIDE SEQUENCE [LARGE SCALE GENOMIC DNA]</scope>
    <source>
        <strain evidence="3">CECT 8979</strain>
    </source>
</reference>